<dbReference type="RefSeq" id="WP_123925763.1">
    <property type="nucleotide sequence ID" value="NZ_CP033896.1"/>
</dbReference>
<dbReference type="GO" id="GO:0005886">
    <property type="term" value="C:plasma membrane"/>
    <property type="evidence" value="ECO:0007669"/>
    <property type="project" value="UniProtKB-SubCell"/>
</dbReference>
<feature type="transmembrane region" description="Helical" evidence="8">
    <location>
        <begin position="590"/>
        <end position="610"/>
    </location>
</feature>
<feature type="compositionally biased region" description="Basic and acidic residues" evidence="7">
    <location>
        <begin position="805"/>
        <end position="819"/>
    </location>
</feature>
<dbReference type="Gene3D" id="1.20.1640.10">
    <property type="entry name" value="Multidrug efflux transporter AcrB transmembrane domain"/>
    <property type="match status" value="2"/>
</dbReference>
<feature type="domain" description="Membrane transport protein MMPL" evidence="9">
    <location>
        <begin position="476"/>
        <end position="698"/>
    </location>
</feature>
<dbReference type="SUPFAM" id="SSF82866">
    <property type="entry name" value="Multidrug efflux transporter AcrB transmembrane domain"/>
    <property type="match status" value="2"/>
</dbReference>
<organism evidence="10 11">
    <name type="scientific">Corynebacterium choanae</name>
    <dbReference type="NCBI Taxonomy" id="1862358"/>
    <lineage>
        <taxon>Bacteria</taxon>
        <taxon>Bacillati</taxon>
        <taxon>Actinomycetota</taxon>
        <taxon>Actinomycetes</taxon>
        <taxon>Mycobacteriales</taxon>
        <taxon>Corynebacteriaceae</taxon>
        <taxon>Corynebacterium</taxon>
    </lineage>
</organism>
<feature type="transmembrane region" description="Helical" evidence="8">
    <location>
        <begin position="522"/>
        <end position="543"/>
    </location>
</feature>
<evidence type="ECO:0000256" key="8">
    <source>
        <dbReference type="SAM" id="Phobius"/>
    </source>
</evidence>
<dbReference type="InterPro" id="IPR004869">
    <property type="entry name" value="MMPL_dom"/>
</dbReference>
<evidence type="ECO:0000256" key="5">
    <source>
        <dbReference type="ARBA" id="ARBA00022989"/>
    </source>
</evidence>
<evidence type="ECO:0000256" key="4">
    <source>
        <dbReference type="ARBA" id="ARBA00022692"/>
    </source>
</evidence>
<dbReference type="Pfam" id="PF03176">
    <property type="entry name" value="MMPL"/>
    <property type="match status" value="2"/>
</dbReference>
<protein>
    <submittedName>
        <fullName evidence="10">Membrane protein YdfJ</fullName>
    </submittedName>
</protein>
<dbReference type="InterPro" id="IPR050545">
    <property type="entry name" value="Mycobact_MmpL"/>
</dbReference>
<feature type="transmembrane region" description="Helical" evidence="8">
    <location>
        <begin position="193"/>
        <end position="221"/>
    </location>
</feature>
<evidence type="ECO:0000313" key="11">
    <source>
        <dbReference type="Proteomes" id="UP000269019"/>
    </source>
</evidence>
<accession>A0A3G6J3R4</accession>
<evidence type="ECO:0000256" key="3">
    <source>
        <dbReference type="ARBA" id="ARBA00022475"/>
    </source>
</evidence>
<comment type="similarity">
    <text evidence="2">Belongs to the resistance-nodulation-cell division (RND) (TC 2.A.6) family. MmpL subfamily.</text>
</comment>
<feature type="transmembrane region" description="Helical" evidence="8">
    <location>
        <begin position="318"/>
        <end position="343"/>
    </location>
</feature>
<feature type="compositionally biased region" description="Polar residues" evidence="7">
    <location>
        <begin position="790"/>
        <end position="804"/>
    </location>
</feature>
<comment type="subcellular location">
    <subcellularLocation>
        <location evidence="1">Cell membrane</location>
        <topology evidence="1">Multi-pass membrane protein</topology>
    </subcellularLocation>
</comment>
<feature type="transmembrane region" description="Helical" evidence="8">
    <location>
        <begin position="241"/>
        <end position="263"/>
    </location>
</feature>
<gene>
    <name evidence="10" type="primary">ydfJ1</name>
    <name evidence="10" type="ORF">CCHOA_00765</name>
</gene>
<dbReference type="KEGG" id="ccho:CCHOA_00765"/>
<feature type="domain" description="Membrane transport protein MMPL" evidence="9">
    <location>
        <begin position="64"/>
        <end position="348"/>
    </location>
</feature>
<proteinExistence type="inferred from homology"/>
<evidence type="ECO:0000256" key="2">
    <source>
        <dbReference type="ARBA" id="ARBA00010157"/>
    </source>
</evidence>
<feature type="compositionally biased region" description="Basic and acidic residues" evidence="7">
    <location>
        <begin position="868"/>
        <end position="881"/>
    </location>
</feature>
<dbReference type="PANTHER" id="PTHR33406">
    <property type="entry name" value="MEMBRANE PROTEIN MJ1562-RELATED"/>
    <property type="match status" value="1"/>
</dbReference>
<evidence type="ECO:0000259" key="9">
    <source>
        <dbReference type="Pfam" id="PF03176"/>
    </source>
</evidence>
<keyword evidence="4 8" id="KW-0812">Transmembrane</keyword>
<dbReference type="Proteomes" id="UP000269019">
    <property type="component" value="Chromosome"/>
</dbReference>
<feature type="transmembrane region" description="Helical" evidence="8">
    <location>
        <begin position="291"/>
        <end position="312"/>
    </location>
</feature>
<feature type="transmembrane region" description="Helical" evidence="8">
    <location>
        <begin position="550"/>
        <end position="570"/>
    </location>
</feature>
<dbReference type="AlphaFoldDB" id="A0A3G6J3R4"/>
<reference evidence="10 11" key="1">
    <citation type="submission" date="2018-11" db="EMBL/GenBank/DDBJ databases">
        <authorList>
            <person name="Kleinhagauer T."/>
            <person name="Glaeser S.P."/>
            <person name="Spergser J."/>
            <person name="Ruckert C."/>
            <person name="Kaempfer P."/>
            <person name="Busse H.-J."/>
        </authorList>
    </citation>
    <scope>NUCLEOTIDE SEQUENCE [LARGE SCALE GENOMIC DNA]</scope>
    <source>
        <strain evidence="10 11">200CH</strain>
    </source>
</reference>
<keyword evidence="6 8" id="KW-0472">Membrane</keyword>
<evidence type="ECO:0000256" key="1">
    <source>
        <dbReference type="ARBA" id="ARBA00004651"/>
    </source>
</evidence>
<name>A0A3G6J3R4_9CORY</name>
<feature type="transmembrane region" description="Helical" evidence="8">
    <location>
        <begin position="659"/>
        <end position="681"/>
    </location>
</feature>
<feature type="region of interest" description="Disordered" evidence="7">
    <location>
        <begin position="759"/>
        <end position="901"/>
    </location>
</feature>
<feature type="transmembrane region" description="Helical" evidence="8">
    <location>
        <begin position="631"/>
        <end position="653"/>
    </location>
</feature>
<dbReference type="PANTHER" id="PTHR33406:SF11">
    <property type="entry name" value="MEMBRANE PROTEIN SCO6666-RELATED"/>
    <property type="match status" value="1"/>
</dbReference>
<feature type="transmembrane region" description="Helical" evidence="8">
    <location>
        <begin position="12"/>
        <end position="31"/>
    </location>
</feature>
<sequence length="901" mass="95886">MFGRWGSFAYRHAKVVPVVVLSIILGVYLLAGTQLDKRLSQEGWVDPNSGSTYAQNLELDTFGRDNSGDVIVMFFAPAGQSMADPDNRTAMASYLEVIKATHPDEVAEVVSYSDALNPQLISPEGDTAFAAIGLRGDGEQTLRDFRALAPEVATDGSTVDLAGGVQVRIAGATAIADALDKGMADDIHRAEIYALPAVGVLLLLVFGSLVAAGMPLIVGVLSILGSLGVLSMLATVTQVNVFAQSVVTLLGLGLAIDYGLFMVSRFREELSRGADTRQAVITTTATAGKTVVFSAGMVMVALSGLFLFPQAFLKSIAYGAISAVGLAAVLSLCVLPCLFTLLGRRIDALTIRKQDFSRDPEQGIFGRVPAFAQRHATLTTVGLVGGLLALTIPLAGVSFGGINETYLPPAHATRQAQERFDATFPQFRTDPVKLVVTNATDTELASIYAQANQVTGLTGRFKIASETKDATTVLSAGIADRTQNKAVIDQLRALDVPGDAKVYIGGTPALEVESIEALFDTLPWMAIYIVIATFLLMSLTFGSMILPAKAIIMTILGLGATLGILTAMFVDGFGADLFGYTAGPLMSPVLVLIVCIVYGLSTDYEVFLVSRMVEARQRGMSTSRAIRYGTAHTGSIITAAALIMIVVCGAFGFSDIVMMKYIAFGMIAALVLDATVIRMLLVPAVMELLQEDNWWAPRWVKRASRHLGHGEHSPALQVTPPAANIKLAPPVAAATTASAPAASTTESTAAADDFAIRKQPSAAPRQYPIRHLPPRDEHAITSPPHPEAVNQRTTASPATFTPHSQSEHTSPEQQDHPGETKGVTPVSDSENTNRDAHTPTSSHTAEEPVAQRGGRTTADDGNLVSFAELKDKLQPVDGPRDRVHHHGSRVARRRRNRRGNQ</sequence>
<keyword evidence="11" id="KW-1185">Reference proteome</keyword>
<evidence type="ECO:0000256" key="7">
    <source>
        <dbReference type="SAM" id="MobiDB-lite"/>
    </source>
</evidence>
<feature type="compositionally biased region" description="Basic residues" evidence="7">
    <location>
        <begin position="882"/>
        <end position="901"/>
    </location>
</feature>
<keyword evidence="3" id="KW-1003">Cell membrane</keyword>
<evidence type="ECO:0000256" key="6">
    <source>
        <dbReference type="ARBA" id="ARBA00023136"/>
    </source>
</evidence>
<keyword evidence="5 8" id="KW-1133">Transmembrane helix</keyword>
<dbReference type="EMBL" id="CP033896">
    <property type="protein sequence ID" value="AZA12582.1"/>
    <property type="molecule type" value="Genomic_DNA"/>
</dbReference>
<feature type="transmembrane region" description="Helical" evidence="8">
    <location>
        <begin position="376"/>
        <end position="399"/>
    </location>
</feature>
<dbReference type="OrthoDB" id="7051771at2"/>
<evidence type="ECO:0000313" key="10">
    <source>
        <dbReference type="EMBL" id="AZA12582.1"/>
    </source>
</evidence>